<dbReference type="PANTHER" id="PTHR14969:SF13">
    <property type="entry name" value="AT30094P"/>
    <property type="match status" value="1"/>
</dbReference>
<evidence type="ECO:0000313" key="3">
    <source>
        <dbReference type="EMBL" id="KAB7760026.1"/>
    </source>
</evidence>
<keyword evidence="1" id="KW-0812">Transmembrane</keyword>
<keyword evidence="1" id="KW-1133">Transmembrane helix</keyword>
<name>A0A5N5VE39_MYCPH</name>
<dbReference type="Proteomes" id="UP000325690">
    <property type="component" value="Unassembled WGS sequence"/>
</dbReference>
<gene>
    <name evidence="3" type="ORF">MPHL21000_00950</name>
</gene>
<keyword evidence="4" id="KW-1185">Reference proteome</keyword>
<evidence type="ECO:0000256" key="1">
    <source>
        <dbReference type="SAM" id="Phobius"/>
    </source>
</evidence>
<evidence type="ECO:0000313" key="4">
    <source>
        <dbReference type="Proteomes" id="UP000325690"/>
    </source>
</evidence>
<evidence type="ECO:0000259" key="2">
    <source>
        <dbReference type="SMART" id="SM00014"/>
    </source>
</evidence>
<dbReference type="Gene3D" id="1.20.144.10">
    <property type="entry name" value="Phosphatidic acid phosphatase type 2/haloperoxidase"/>
    <property type="match status" value="1"/>
</dbReference>
<feature type="transmembrane region" description="Helical" evidence="1">
    <location>
        <begin position="90"/>
        <end position="111"/>
    </location>
</feature>
<protein>
    <submittedName>
        <fullName evidence="3">PA-phosphatase</fullName>
    </submittedName>
</protein>
<dbReference type="GeneID" id="74304975"/>
<dbReference type="Pfam" id="PF01569">
    <property type="entry name" value="PAP2"/>
    <property type="match status" value="1"/>
</dbReference>
<dbReference type="RefSeq" id="WP_040633285.1">
    <property type="nucleotide sequence ID" value="NZ_ANBO01000001.1"/>
</dbReference>
<reference evidence="3 4" key="1">
    <citation type="submission" date="2012-10" db="EMBL/GenBank/DDBJ databases">
        <title>The draft sequence of the Mycobacterium pheli genome.</title>
        <authorList>
            <person name="Pettersson B.M.F."/>
            <person name="Das S."/>
            <person name="Dasgupta S."/>
            <person name="Bhattacharya A."/>
            <person name="Kirsebom L.A."/>
        </authorList>
    </citation>
    <scope>NUCLEOTIDE SEQUENCE [LARGE SCALE GENOMIC DNA]</scope>
    <source>
        <strain evidence="3 4">CCUG 21000</strain>
    </source>
</reference>
<dbReference type="EMBL" id="ANBP01000001">
    <property type="protein sequence ID" value="KAB7760026.1"/>
    <property type="molecule type" value="Genomic_DNA"/>
</dbReference>
<dbReference type="PANTHER" id="PTHR14969">
    <property type="entry name" value="SPHINGOSINE-1-PHOSPHATE PHOSPHOHYDROLASE"/>
    <property type="match status" value="1"/>
</dbReference>
<accession>A0A5N5VE39</accession>
<organism evidence="3 4">
    <name type="scientific">Mycolicibacterium phlei DSM 43239 = CCUG 21000</name>
    <dbReference type="NCBI Taxonomy" id="1226750"/>
    <lineage>
        <taxon>Bacteria</taxon>
        <taxon>Bacillati</taxon>
        <taxon>Actinomycetota</taxon>
        <taxon>Actinomycetes</taxon>
        <taxon>Mycobacteriales</taxon>
        <taxon>Mycobacteriaceae</taxon>
        <taxon>Mycolicibacterium</taxon>
    </lineage>
</organism>
<feature type="transmembrane region" description="Helical" evidence="1">
    <location>
        <begin position="158"/>
        <end position="179"/>
    </location>
</feature>
<feature type="transmembrane region" description="Helical" evidence="1">
    <location>
        <begin position="131"/>
        <end position="151"/>
    </location>
</feature>
<dbReference type="InterPro" id="IPR036938">
    <property type="entry name" value="PAP2/HPO_sf"/>
</dbReference>
<feature type="transmembrane region" description="Helical" evidence="1">
    <location>
        <begin position="58"/>
        <end position="83"/>
    </location>
</feature>
<keyword evidence="1" id="KW-0472">Membrane</keyword>
<feature type="transmembrane region" description="Helical" evidence="1">
    <location>
        <begin position="185"/>
        <end position="203"/>
    </location>
</feature>
<sequence>MPNRTRWLTGSAVLAVALYAALWIGFTRQWGWLTGVDDTALEFFHRHGVEHPGWVRGWDLFCLVLGPGAFRIGAGVVIVAAFIRRNTRLAVFLLLTVEGSALVTETAKLIADRPRPATAMVSALSTSFPSGHALGVLVSVLALLTLVLPLIRPSRRVWLIALGALVVVAIGVGRVVLNVHHPSDVVAGWALGWAYFVFCLLVAPPTRPLTAPDETPEALDTAR</sequence>
<dbReference type="InterPro" id="IPR000326">
    <property type="entry name" value="PAP2/HPO"/>
</dbReference>
<dbReference type="SUPFAM" id="SSF48317">
    <property type="entry name" value="Acid phosphatase/Vanadium-dependent haloperoxidase"/>
    <property type="match status" value="1"/>
</dbReference>
<feature type="transmembrane region" description="Helical" evidence="1">
    <location>
        <begin position="7"/>
        <end position="26"/>
    </location>
</feature>
<comment type="caution">
    <text evidence="3">The sequence shown here is derived from an EMBL/GenBank/DDBJ whole genome shotgun (WGS) entry which is preliminary data.</text>
</comment>
<proteinExistence type="predicted"/>
<dbReference type="SMART" id="SM00014">
    <property type="entry name" value="acidPPc"/>
    <property type="match status" value="1"/>
</dbReference>
<feature type="domain" description="Phosphatidic acid phosphatase type 2/haloperoxidase" evidence="2">
    <location>
        <begin position="90"/>
        <end position="200"/>
    </location>
</feature>
<dbReference type="CDD" id="cd03392">
    <property type="entry name" value="PAP2_like_2"/>
    <property type="match status" value="1"/>
</dbReference>
<dbReference type="AlphaFoldDB" id="A0A5N5VE39"/>